<evidence type="ECO:0000256" key="1">
    <source>
        <dbReference type="SAM" id="Phobius"/>
    </source>
</evidence>
<keyword evidence="1" id="KW-0812">Transmembrane</keyword>
<dbReference type="Pfam" id="PF17329">
    <property type="entry name" value="DUF5367"/>
    <property type="match status" value="1"/>
</dbReference>
<dbReference type="InterPro" id="IPR020509">
    <property type="entry name" value="Uncharacterised_YnzE"/>
</dbReference>
<name>M0HMK3_HALEO</name>
<evidence type="ECO:0000313" key="3">
    <source>
        <dbReference type="Proteomes" id="UP000011612"/>
    </source>
</evidence>
<feature type="transmembrane region" description="Helical" evidence="1">
    <location>
        <begin position="53"/>
        <end position="76"/>
    </location>
</feature>
<comment type="caution">
    <text evidence="2">The sequence shown here is derived from an EMBL/GenBank/DDBJ whole genome shotgun (WGS) entry which is preliminary data.</text>
</comment>
<dbReference type="EMBL" id="AOLK01000018">
    <property type="protein sequence ID" value="ELZ84988.1"/>
    <property type="molecule type" value="Genomic_DNA"/>
</dbReference>
<dbReference type="PATRIC" id="fig|1230453.4.peg.2055"/>
<keyword evidence="1" id="KW-1133">Transmembrane helix</keyword>
<proteinExistence type="predicted"/>
<sequence length="153" mass="15881">MARMATESRTVPARGLTFDESRLLLGLGLSIALVAGVVFRVVGHLVLDPSNPAVVAAVFVVTVPTMWVLAAGIFRWRGHTDGARREAAAVLVVPGMLVDAASTALFQVVYPNMVVSAAGLFGGLLLLAYATILVAGFVELPLGNRKTGAAAEP</sequence>
<protein>
    <submittedName>
        <fullName evidence="2">Uncharacterized protein</fullName>
    </submittedName>
</protein>
<dbReference type="AlphaFoldDB" id="M0HMK3"/>
<keyword evidence="1" id="KW-0472">Membrane</keyword>
<feature type="transmembrane region" description="Helical" evidence="1">
    <location>
        <begin position="23"/>
        <end position="47"/>
    </location>
</feature>
<dbReference type="Proteomes" id="UP000011612">
    <property type="component" value="Unassembled WGS sequence"/>
</dbReference>
<evidence type="ECO:0000313" key="2">
    <source>
        <dbReference type="EMBL" id="ELZ84988.1"/>
    </source>
</evidence>
<dbReference type="STRING" id="1230453.C453_10420"/>
<organism evidence="2 3">
    <name type="scientific">Haloferax elongans ATCC BAA-1513</name>
    <dbReference type="NCBI Taxonomy" id="1230453"/>
    <lineage>
        <taxon>Archaea</taxon>
        <taxon>Methanobacteriati</taxon>
        <taxon>Methanobacteriota</taxon>
        <taxon>Stenosarchaea group</taxon>
        <taxon>Halobacteria</taxon>
        <taxon>Halobacteriales</taxon>
        <taxon>Haloferacaceae</taxon>
        <taxon>Haloferax</taxon>
    </lineage>
</organism>
<feature type="transmembrane region" description="Helical" evidence="1">
    <location>
        <begin position="116"/>
        <end position="138"/>
    </location>
</feature>
<reference evidence="2 3" key="1">
    <citation type="journal article" date="2014" name="PLoS Genet.">
        <title>Phylogenetically driven sequencing of extremely halophilic archaea reveals strategies for static and dynamic osmo-response.</title>
        <authorList>
            <person name="Becker E.A."/>
            <person name="Seitzer P.M."/>
            <person name="Tritt A."/>
            <person name="Larsen D."/>
            <person name="Krusor M."/>
            <person name="Yao A.I."/>
            <person name="Wu D."/>
            <person name="Madern D."/>
            <person name="Eisen J.A."/>
            <person name="Darling A.E."/>
            <person name="Facciotti M.T."/>
        </authorList>
    </citation>
    <scope>NUCLEOTIDE SEQUENCE [LARGE SCALE GENOMIC DNA]</scope>
    <source>
        <strain evidence="2 3">ATCC BAA-1513</strain>
    </source>
</reference>
<gene>
    <name evidence="2" type="ORF">C453_10420</name>
</gene>
<keyword evidence="3" id="KW-1185">Reference proteome</keyword>
<feature type="transmembrane region" description="Helical" evidence="1">
    <location>
        <begin position="88"/>
        <end position="110"/>
    </location>
</feature>
<accession>M0HMK3</accession>